<comment type="caution">
    <text evidence="1">The sequence shown here is derived from an EMBL/GenBank/DDBJ whole genome shotgun (WGS) entry which is preliminary data.</text>
</comment>
<feature type="non-terminal residue" evidence="1">
    <location>
        <position position="57"/>
    </location>
</feature>
<sequence length="57" mass="6445">MVNAQASVDQEYPQETRKEIKHLDISNKNLEGILKVEGFSNLEVLNCSNNLLTDIDL</sequence>
<evidence type="ECO:0000313" key="1">
    <source>
        <dbReference type="EMBL" id="CAG8806017.1"/>
    </source>
</evidence>
<dbReference type="Gene3D" id="3.80.10.10">
    <property type="entry name" value="Ribonuclease Inhibitor"/>
    <property type="match status" value="1"/>
</dbReference>
<evidence type="ECO:0000313" key="2">
    <source>
        <dbReference type="Proteomes" id="UP000789396"/>
    </source>
</evidence>
<dbReference type="SUPFAM" id="SSF52058">
    <property type="entry name" value="L domain-like"/>
    <property type="match status" value="1"/>
</dbReference>
<dbReference type="OrthoDB" id="2373850at2759"/>
<dbReference type="Proteomes" id="UP000789396">
    <property type="component" value="Unassembled WGS sequence"/>
</dbReference>
<proteinExistence type="predicted"/>
<protein>
    <submittedName>
        <fullName evidence="1">3242_t:CDS:1</fullName>
    </submittedName>
</protein>
<keyword evidence="2" id="KW-1185">Reference proteome</keyword>
<gene>
    <name evidence="1" type="ORF">RFULGI_LOCUS18230</name>
</gene>
<accession>A0A9N9K3G2</accession>
<reference evidence="1" key="1">
    <citation type="submission" date="2021-06" db="EMBL/GenBank/DDBJ databases">
        <authorList>
            <person name="Kallberg Y."/>
            <person name="Tangrot J."/>
            <person name="Rosling A."/>
        </authorList>
    </citation>
    <scope>NUCLEOTIDE SEQUENCE</scope>
    <source>
        <strain evidence="1">IN212</strain>
    </source>
</reference>
<dbReference type="AlphaFoldDB" id="A0A9N9K3G2"/>
<dbReference type="EMBL" id="CAJVPZ010078229">
    <property type="protein sequence ID" value="CAG8806017.1"/>
    <property type="molecule type" value="Genomic_DNA"/>
</dbReference>
<organism evidence="1 2">
    <name type="scientific">Racocetra fulgida</name>
    <dbReference type="NCBI Taxonomy" id="60492"/>
    <lineage>
        <taxon>Eukaryota</taxon>
        <taxon>Fungi</taxon>
        <taxon>Fungi incertae sedis</taxon>
        <taxon>Mucoromycota</taxon>
        <taxon>Glomeromycotina</taxon>
        <taxon>Glomeromycetes</taxon>
        <taxon>Diversisporales</taxon>
        <taxon>Gigasporaceae</taxon>
        <taxon>Racocetra</taxon>
    </lineage>
</organism>
<name>A0A9N9K3G2_9GLOM</name>
<dbReference type="InterPro" id="IPR032675">
    <property type="entry name" value="LRR_dom_sf"/>
</dbReference>